<dbReference type="AlphaFoldDB" id="A0AAE0KBC1"/>
<dbReference type="Proteomes" id="UP001287356">
    <property type="component" value="Unassembled WGS sequence"/>
</dbReference>
<evidence type="ECO:0000313" key="1">
    <source>
        <dbReference type="EMBL" id="KAK3373369.1"/>
    </source>
</evidence>
<proteinExistence type="predicted"/>
<reference evidence="1" key="1">
    <citation type="journal article" date="2023" name="Mol. Phylogenet. Evol.">
        <title>Genome-scale phylogeny and comparative genomics of the fungal order Sordariales.</title>
        <authorList>
            <person name="Hensen N."/>
            <person name="Bonometti L."/>
            <person name="Westerberg I."/>
            <person name="Brannstrom I.O."/>
            <person name="Guillou S."/>
            <person name="Cros-Aarteil S."/>
            <person name="Calhoun S."/>
            <person name="Haridas S."/>
            <person name="Kuo A."/>
            <person name="Mondo S."/>
            <person name="Pangilinan J."/>
            <person name="Riley R."/>
            <person name="LaButti K."/>
            <person name="Andreopoulos B."/>
            <person name="Lipzen A."/>
            <person name="Chen C."/>
            <person name="Yan M."/>
            <person name="Daum C."/>
            <person name="Ng V."/>
            <person name="Clum A."/>
            <person name="Steindorff A."/>
            <person name="Ohm R.A."/>
            <person name="Martin F."/>
            <person name="Silar P."/>
            <person name="Natvig D.O."/>
            <person name="Lalanne C."/>
            <person name="Gautier V."/>
            <person name="Ament-Velasquez S.L."/>
            <person name="Kruys A."/>
            <person name="Hutchinson M.I."/>
            <person name="Powell A.J."/>
            <person name="Barry K."/>
            <person name="Miller A.N."/>
            <person name="Grigoriev I.V."/>
            <person name="Debuchy R."/>
            <person name="Gladieux P."/>
            <person name="Hiltunen Thoren M."/>
            <person name="Johannesson H."/>
        </authorList>
    </citation>
    <scope>NUCLEOTIDE SEQUENCE</scope>
    <source>
        <strain evidence="1">CBS 958.72</strain>
    </source>
</reference>
<name>A0AAE0KBC1_9PEZI</name>
<dbReference type="EMBL" id="JAULSN010000004">
    <property type="protein sequence ID" value="KAK3373369.1"/>
    <property type="molecule type" value="Genomic_DNA"/>
</dbReference>
<accession>A0AAE0KBC1</accession>
<keyword evidence="2" id="KW-1185">Reference proteome</keyword>
<sequence>MEWLGCCMFWRSGGGVLLASLFGFFSTASSAGLRAMNTIRMYCTVLAKTPTCGWMRCRTSLKSRSRYFQPAILPTLPR</sequence>
<organism evidence="1 2">
    <name type="scientific">Lasiosphaeria ovina</name>
    <dbReference type="NCBI Taxonomy" id="92902"/>
    <lineage>
        <taxon>Eukaryota</taxon>
        <taxon>Fungi</taxon>
        <taxon>Dikarya</taxon>
        <taxon>Ascomycota</taxon>
        <taxon>Pezizomycotina</taxon>
        <taxon>Sordariomycetes</taxon>
        <taxon>Sordariomycetidae</taxon>
        <taxon>Sordariales</taxon>
        <taxon>Lasiosphaeriaceae</taxon>
        <taxon>Lasiosphaeria</taxon>
    </lineage>
</organism>
<reference evidence="1" key="2">
    <citation type="submission" date="2023-06" db="EMBL/GenBank/DDBJ databases">
        <authorList>
            <consortium name="Lawrence Berkeley National Laboratory"/>
            <person name="Haridas S."/>
            <person name="Hensen N."/>
            <person name="Bonometti L."/>
            <person name="Westerberg I."/>
            <person name="Brannstrom I.O."/>
            <person name="Guillou S."/>
            <person name="Cros-Aarteil S."/>
            <person name="Calhoun S."/>
            <person name="Kuo A."/>
            <person name="Mondo S."/>
            <person name="Pangilinan J."/>
            <person name="Riley R."/>
            <person name="Labutti K."/>
            <person name="Andreopoulos B."/>
            <person name="Lipzen A."/>
            <person name="Chen C."/>
            <person name="Yanf M."/>
            <person name="Daum C."/>
            <person name="Ng V."/>
            <person name="Clum A."/>
            <person name="Steindorff A."/>
            <person name="Ohm R."/>
            <person name="Martin F."/>
            <person name="Silar P."/>
            <person name="Natvig D."/>
            <person name="Lalanne C."/>
            <person name="Gautier V."/>
            <person name="Ament-Velasquez S.L."/>
            <person name="Kruys A."/>
            <person name="Hutchinson M.I."/>
            <person name="Powell A.J."/>
            <person name="Barry K."/>
            <person name="Miller A.N."/>
            <person name="Grigoriev I.V."/>
            <person name="Debuchy R."/>
            <person name="Gladieux P."/>
            <person name="Thoren M.H."/>
            <person name="Johannesson H."/>
        </authorList>
    </citation>
    <scope>NUCLEOTIDE SEQUENCE</scope>
    <source>
        <strain evidence="1">CBS 958.72</strain>
    </source>
</reference>
<protein>
    <submittedName>
        <fullName evidence="1">Uncharacterized protein</fullName>
    </submittedName>
</protein>
<comment type="caution">
    <text evidence="1">The sequence shown here is derived from an EMBL/GenBank/DDBJ whole genome shotgun (WGS) entry which is preliminary data.</text>
</comment>
<evidence type="ECO:0000313" key="2">
    <source>
        <dbReference type="Proteomes" id="UP001287356"/>
    </source>
</evidence>
<gene>
    <name evidence="1" type="ORF">B0T24DRAFT_622937</name>
</gene>